<keyword evidence="1" id="KW-0732">Signal</keyword>
<dbReference type="AlphaFoldDB" id="A0A919NS75"/>
<protein>
    <submittedName>
        <fullName evidence="2">Uncharacterized protein</fullName>
    </submittedName>
</protein>
<reference evidence="2" key="1">
    <citation type="submission" date="2021-01" db="EMBL/GenBank/DDBJ databases">
        <title>Whole genome shotgun sequence of Actinoplanes tereljensis NBRC 105297.</title>
        <authorList>
            <person name="Komaki H."/>
            <person name="Tamura T."/>
        </authorList>
    </citation>
    <scope>NUCLEOTIDE SEQUENCE</scope>
    <source>
        <strain evidence="2">NBRC 105297</strain>
    </source>
</reference>
<keyword evidence="3" id="KW-1185">Reference proteome</keyword>
<name>A0A919NS75_9ACTN</name>
<organism evidence="2 3">
    <name type="scientific">Paractinoplanes tereljensis</name>
    <dbReference type="NCBI Taxonomy" id="571912"/>
    <lineage>
        <taxon>Bacteria</taxon>
        <taxon>Bacillati</taxon>
        <taxon>Actinomycetota</taxon>
        <taxon>Actinomycetes</taxon>
        <taxon>Micromonosporales</taxon>
        <taxon>Micromonosporaceae</taxon>
        <taxon>Paractinoplanes</taxon>
    </lineage>
</organism>
<sequence length="183" mass="19992">MFRKSTVISACGIVTGLLSGALLYPAAASAAVIVSLTGQRSTGYYEAGSHRVRTYAGTYIGEFTPEDCADAGSQIRKQFQDKNLKVDREVGASVPLEYSRRMLVLGVWDETDDKYFSACVNISPNGLGIYRYENGNGPFLSGEWVVNDPSFNGQRFYMQYSDNDGGAANIGFRINRPVVDTLV</sequence>
<dbReference type="RefSeq" id="WP_203810978.1">
    <property type="nucleotide sequence ID" value="NZ_BOMY01000038.1"/>
</dbReference>
<feature type="signal peptide" evidence="1">
    <location>
        <begin position="1"/>
        <end position="30"/>
    </location>
</feature>
<feature type="chain" id="PRO_5036987944" evidence="1">
    <location>
        <begin position="31"/>
        <end position="183"/>
    </location>
</feature>
<accession>A0A919NS75</accession>
<evidence type="ECO:0000256" key="1">
    <source>
        <dbReference type="SAM" id="SignalP"/>
    </source>
</evidence>
<evidence type="ECO:0000313" key="3">
    <source>
        <dbReference type="Proteomes" id="UP000623608"/>
    </source>
</evidence>
<dbReference type="EMBL" id="BOMY01000038">
    <property type="protein sequence ID" value="GIF23066.1"/>
    <property type="molecule type" value="Genomic_DNA"/>
</dbReference>
<proteinExistence type="predicted"/>
<evidence type="ECO:0000313" key="2">
    <source>
        <dbReference type="EMBL" id="GIF23066.1"/>
    </source>
</evidence>
<gene>
    <name evidence="2" type="ORF">Ate02nite_57960</name>
</gene>
<dbReference type="Proteomes" id="UP000623608">
    <property type="component" value="Unassembled WGS sequence"/>
</dbReference>
<comment type="caution">
    <text evidence="2">The sequence shown here is derived from an EMBL/GenBank/DDBJ whole genome shotgun (WGS) entry which is preliminary data.</text>
</comment>